<dbReference type="AlphaFoldDB" id="A0A8S1REN3"/>
<dbReference type="EMBL" id="CAJJDN010000170">
    <property type="protein sequence ID" value="CAD8126741.1"/>
    <property type="molecule type" value="Genomic_DNA"/>
</dbReference>
<dbReference type="Proteomes" id="UP000692954">
    <property type="component" value="Unassembled WGS sequence"/>
</dbReference>
<name>A0A8S1REN3_9CILI</name>
<comment type="caution">
    <text evidence="1">The sequence shown here is derived from an EMBL/GenBank/DDBJ whole genome shotgun (WGS) entry which is preliminary data.</text>
</comment>
<proteinExistence type="predicted"/>
<organism evidence="1 2">
    <name type="scientific">Paramecium sonneborni</name>
    <dbReference type="NCBI Taxonomy" id="65129"/>
    <lineage>
        <taxon>Eukaryota</taxon>
        <taxon>Sar</taxon>
        <taxon>Alveolata</taxon>
        <taxon>Ciliophora</taxon>
        <taxon>Intramacronucleata</taxon>
        <taxon>Oligohymenophorea</taxon>
        <taxon>Peniculida</taxon>
        <taxon>Parameciidae</taxon>
        <taxon>Paramecium</taxon>
    </lineage>
</organism>
<evidence type="ECO:0000313" key="1">
    <source>
        <dbReference type="EMBL" id="CAD8126741.1"/>
    </source>
</evidence>
<evidence type="ECO:0000313" key="2">
    <source>
        <dbReference type="Proteomes" id="UP000692954"/>
    </source>
</evidence>
<reference evidence="1" key="1">
    <citation type="submission" date="2021-01" db="EMBL/GenBank/DDBJ databases">
        <authorList>
            <consortium name="Genoscope - CEA"/>
            <person name="William W."/>
        </authorList>
    </citation>
    <scope>NUCLEOTIDE SEQUENCE</scope>
</reference>
<accession>A0A8S1REN3</accession>
<protein>
    <submittedName>
        <fullName evidence="1">Uncharacterized protein</fullName>
    </submittedName>
</protein>
<gene>
    <name evidence="1" type="ORF">PSON_ATCC_30995.1.T1700039</name>
</gene>
<keyword evidence="2" id="KW-1185">Reference proteome</keyword>
<sequence>MNDNEMKNHERERINLSSKSIQYNEIYRYQKISKITINSFFELRMKQ</sequence>